<organism evidence="1 2">
    <name type="scientific">Rhodovibrio sodomensis</name>
    <dbReference type="NCBI Taxonomy" id="1088"/>
    <lineage>
        <taxon>Bacteria</taxon>
        <taxon>Pseudomonadati</taxon>
        <taxon>Pseudomonadota</taxon>
        <taxon>Alphaproteobacteria</taxon>
        <taxon>Rhodospirillales</taxon>
        <taxon>Rhodovibrionaceae</taxon>
        <taxon>Rhodovibrio</taxon>
    </lineage>
</organism>
<evidence type="ECO:0000313" key="1">
    <source>
        <dbReference type="EMBL" id="MBK1666467.1"/>
    </source>
</evidence>
<keyword evidence="2" id="KW-1185">Reference proteome</keyword>
<accession>A0ABS1D8M1</accession>
<protein>
    <recommendedName>
        <fullName evidence="3">Metalloprotease</fullName>
    </recommendedName>
</protein>
<dbReference type="EMBL" id="NRRL01000001">
    <property type="protein sequence ID" value="MBK1666467.1"/>
    <property type="molecule type" value="Genomic_DNA"/>
</dbReference>
<dbReference type="InterPro" id="IPR025644">
    <property type="entry name" value="DUF4344"/>
</dbReference>
<evidence type="ECO:0008006" key="3">
    <source>
        <dbReference type="Google" id="ProtNLM"/>
    </source>
</evidence>
<gene>
    <name evidence="1" type="ORF">CKO28_00235</name>
</gene>
<proteinExistence type="predicted"/>
<sequence>MRGRKKEGFVSRLNRSLAILIAIAMLVAVWTAGGASAELRAPGPRDPHRYAELTSELNEKFAEHFNMHFAIDETVFMTSGRCGEQNAFYQDPPGPQRKPTIMICAELVHDIMTEFRYDDLSRRQKSKALAGNVAFIILHELGHALIDVLDLPIVGEHENAVDEFAALFLTQQSDFGLLVARYWATRNDFGDTGLFKGLGGPSRFADEHDFDRQRAADVLCYSYGSAPRELAYLKRELGRSATHCPRRFRAAVKNWDRLLQPFMKG</sequence>
<name>A0ABS1D8M1_9PROT</name>
<evidence type="ECO:0000313" key="2">
    <source>
        <dbReference type="Proteomes" id="UP001296873"/>
    </source>
</evidence>
<reference evidence="1 2" key="1">
    <citation type="journal article" date="2020" name="Microorganisms">
        <title>Osmotic Adaptation and Compatible Solute Biosynthesis of Phototrophic Bacteria as Revealed from Genome Analyses.</title>
        <authorList>
            <person name="Imhoff J.F."/>
            <person name="Rahn T."/>
            <person name="Kunzel S."/>
            <person name="Keller A."/>
            <person name="Neulinger S.C."/>
        </authorList>
    </citation>
    <scope>NUCLEOTIDE SEQUENCE [LARGE SCALE GENOMIC DNA]</scope>
    <source>
        <strain evidence="1 2">DSM 9895</strain>
    </source>
</reference>
<dbReference type="Pfam" id="PF14247">
    <property type="entry name" value="DUF4344"/>
    <property type="match status" value="1"/>
</dbReference>
<comment type="caution">
    <text evidence="1">The sequence shown here is derived from an EMBL/GenBank/DDBJ whole genome shotgun (WGS) entry which is preliminary data.</text>
</comment>
<dbReference type="Proteomes" id="UP001296873">
    <property type="component" value="Unassembled WGS sequence"/>
</dbReference>